<feature type="zinc finger region" description="C3H1-type" evidence="7">
    <location>
        <begin position="519"/>
        <end position="547"/>
    </location>
</feature>
<protein>
    <recommendedName>
        <fullName evidence="5">mRNA-dihydrouridine synthase DUS3</fullName>
    </recommendedName>
    <alternativeName>
        <fullName evidence="6">mRNA-dihydrouridine synthase dus3</fullName>
    </alternativeName>
</protein>
<dbReference type="InterPro" id="IPR013785">
    <property type="entry name" value="Aldolase_TIM"/>
</dbReference>
<feature type="region of interest" description="Disordered" evidence="9">
    <location>
        <begin position="277"/>
        <end position="300"/>
    </location>
</feature>
<dbReference type="PANTHER" id="PTHR46156">
    <property type="entry name" value="CCCH ZINGC FINGER"/>
    <property type="match status" value="1"/>
</dbReference>
<feature type="compositionally biased region" description="Acidic residues" evidence="9">
    <location>
        <begin position="648"/>
        <end position="668"/>
    </location>
</feature>
<name>A0A4T0D7J2_AURPU</name>
<keyword evidence="4 7" id="KW-0862">Zinc</keyword>
<keyword evidence="3 7" id="KW-0863">Zinc-finger</keyword>
<evidence type="ECO:0000259" key="10">
    <source>
        <dbReference type="PROSITE" id="PS50103"/>
    </source>
</evidence>
<evidence type="ECO:0000256" key="3">
    <source>
        <dbReference type="ARBA" id="ARBA00022771"/>
    </source>
</evidence>
<feature type="compositionally biased region" description="Low complexity" evidence="9">
    <location>
        <begin position="285"/>
        <end position="297"/>
    </location>
</feature>
<dbReference type="Proteomes" id="UP000304947">
    <property type="component" value="Unassembled WGS sequence"/>
</dbReference>
<proteinExistence type="predicted"/>
<feature type="region of interest" description="Disordered" evidence="9">
    <location>
        <begin position="130"/>
        <end position="232"/>
    </location>
</feature>
<keyword evidence="8" id="KW-0175">Coiled coil</keyword>
<evidence type="ECO:0000313" key="12">
    <source>
        <dbReference type="Proteomes" id="UP000304947"/>
    </source>
</evidence>
<dbReference type="SMART" id="SM00356">
    <property type="entry name" value="ZnF_C3H1"/>
    <property type="match status" value="5"/>
</dbReference>
<comment type="caution">
    <text evidence="11">The sequence shown here is derived from an EMBL/GenBank/DDBJ whole genome shotgun (WGS) entry which is preliminary data.</text>
</comment>
<organism evidence="11 12">
    <name type="scientific">Aureobasidium pullulans</name>
    <name type="common">Black yeast</name>
    <name type="synonym">Pullularia pullulans</name>
    <dbReference type="NCBI Taxonomy" id="5580"/>
    <lineage>
        <taxon>Eukaryota</taxon>
        <taxon>Fungi</taxon>
        <taxon>Dikarya</taxon>
        <taxon>Ascomycota</taxon>
        <taxon>Pezizomycotina</taxon>
        <taxon>Dothideomycetes</taxon>
        <taxon>Dothideomycetidae</taxon>
        <taxon>Dothideales</taxon>
        <taxon>Saccotheciaceae</taxon>
        <taxon>Aureobasidium</taxon>
    </lineage>
</organism>
<feature type="compositionally biased region" description="Polar residues" evidence="9">
    <location>
        <begin position="181"/>
        <end position="200"/>
    </location>
</feature>
<feature type="zinc finger region" description="C3H1-type" evidence="7">
    <location>
        <begin position="548"/>
        <end position="574"/>
    </location>
</feature>
<dbReference type="InterPro" id="IPR036855">
    <property type="entry name" value="Znf_CCCH_sf"/>
</dbReference>
<dbReference type="SUPFAM" id="SSF51412">
    <property type="entry name" value="Inosine monophosphate dehydrogenase (IMPDH)"/>
    <property type="match status" value="1"/>
</dbReference>
<gene>
    <name evidence="11" type="ORF">D6C83_03904</name>
</gene>
<dbReference type="SUPFAM" id="SSF90229">
    <property type="entry name" value="CCCH zinc finger"/>
    <property type="match status" value="2"/>
</dbReference>
<feature type="region of interest" description="Disordered" evidence="9">
    <location>
        <begin position="635"/>
        <end position="693"/>
    </location>
</feature>
<feature type="domain" description="C3H1-type" evidence="10">
    <location>
        <begin position="548"/>
        <end position="574"/>
    </location>
</feature>
<evidence type="ECO:0000256" key="2">
    <source>
        <dbReference type="ARBA" id="ARBA00022737"/>
    </source>
</evidence>
<dbReference type="Pfam" id="PF03060">
    <property type="entry name" value="NMO"/>
    <property type="match status" value="1"/>
</dbReference>
<dbReference type="EMBL" id="QZBU01001040">
    <property type="protein sequence ID" value="TIA57008.1"/>
    <property type="molecule type" value="Genomic_DNA"/>
</dbReference>
<dbReference type="AlphaFoldDB" id="A0A4T0D7J2"/>
<evidence type="ECO:0000256" key="9">
    <source>
        <dbReference type="SAM" id="MobiDB-lite"/>
    </source>
</evidence>
<feature type="domain" description="C3H1-type" evidence="10">
    <location>
        <begin position="519"/>
        <end position="547"/>
    </location>
</feature>
<accession>A0A4T0D7J2</accession>
<sequence length="693" mass="76758">MGTRFMCTIEAPIHQNIKESIVKAQETDTELVLRRWKNTSRMFSNKVARDAIKIERESPTGKFEEVAPYVSGKRGREVFLNGDPEHGVWTAGQVIGLIHDIPSCADLISRIEREALETINKAKSLYVEELPESDMEGKPIQDSSANPKGEYGAVGSKVNNPQSEVWGIGKTNQDERRGRTSRQNRGTLRYQSSRIDSQHGSDVAAGRINQQRQVGSAPPTPTYPPPAGRGSGYYPAGRGAGWAGQYVPDRYAPYHQPRAYPHKPVHRNRTLVVNSSVGAPASQQSSPATPAVTPSSSQWVSKRDRHMQLINTAVYDQKTQQRQLEIEATEQERQRLRDAKEKAKVIKAFQAHSTGSTPYGAASSASTAAVHDIQINNLRFRVAADGSKLIRMFGEYTSVDSFTHFLTCTDDSNTDPGATPKSAKVAGVTFHRSKNGNLYRAGLVKKSLRYWKKSQELWEEQLLIDWSSELCSMFTSTGTEYSNRYQAGPCATDLNETAHLTMSVGMCANGNRCHYTHDPNKTAICKYFLRTGRCVAGEACNLSHESTPHRVPACTHFLRGNCTNPDCRYAHVAVNPSAPVCRAFGTIGYCEKGADCTERHMFECPDYANTGVCRNKKCRLPHVDTAGNLRKAKLAEAKTEEGNTSDLSSDEESYDGIDYDDVDSDNFSDNEVMGGTEERDHELAQQQDYVGFS</sequence>
<feature type="zinc finger region" description="C3H1-type" evidence="7">
    <location>
        <begin position="575"/>
        <end position="603"/>
    </location>
</feature>
<evidence type="ECO:0000256" key="1">
    <source>
        <dbReference type="ARBA" id="ARBA00022723"/>
    </source>
</evidence>
<dbReference type="FunFam" id="4.10.1000.10:FF:000035">
    <property type="entry name" value="CCCH zinc finger protein, variant"/>
    <property type="match status" value="1"/>
</dbReference>
<dbReference type="PROSITE" id="PS50103">
    <property type="entry name" value="ZF_C3H1"/>
    <property type="match status" value="3"/>
</dbReference>
<dbReference type="FunFam" id="4.10.1000.10:FF:000022">
    <property type="entry name" value="Zinc finger CCCH domain-containing protein 7"/>
    <property type="match status" value="1"/>
</dbReference>
<feature type="compositionally biased region" description="Pro residues" evidence="9">
    <location>
        <begin position="218"/>
        <end position="227"/>
    </location>
</feature>
<evidence type="ECO:0000256" key="5">
    <source>
        <dbReference type="ARBA" id="ARBA00033779"/>
    </source>
</evidence>
<evidence type="ECO:0000256" key="7">
    <source>
        <dbReference type="PROSITE-ProRule" id="PRU00723"/>
    </source>
</evidence>
<dbReference type="Gene3D" id="4.10.1000.10">
    <property type="entry name" value="Zinc finger, CCCH-type"/>
    <property type="match status" value="2"/>
</dbReference>
<evidence type="ECO:0000256" key="4">
    <source>
        <dbReference type="ARBA" id="ARBA00022833"/>
    </source>
</evidence>
<feature type="domain" description="C3H1-type" evidence="10">
    <location>
        <begin position="575"/>
        <end position="603"/>
    </location>
</feature>
<keyword evidence="1 7" id="KW-0479">Metal-binding</keyword>
<dbReference type="GO" id="GO:0005634">
    <property type="term" value="C:nucleus"/>
    <property type="evidence" value="ECO:0007669"/>
    <property type="project" value="TreeGrafter"/>
</dbReference>
<keyword evidence="2" id="KW-0677">Repeat</keyword>
<dbReference type="PANTHER" id="PTHR46156:SF1">
    <property type="entry name" value="ZINC FINGER CCCH DOMAIN-CONTAINING PROTEIN 3"/>
    <property type="match status" value="1"/>
</dbReference>
<dbReference type="Gene3D" id="3.20.20.70">
    <property type="entry name" value="Aldolase class I"/>
    <property type="match status" value="1"/>
</dbReference>
<feature type="compositionally biased region" description="Polar residues" evidence="9">
    <location>
        <begin position="684"/>
        <end position="693"/>
    </location>
</feature>
<dbReference type="GO" id="GO:0008270">
    <property type="term" value="F:zinc ion binding"/>
    <property type="evidence" value="ECO:0007669"/>
    <property type="project" value="UniProtKB-KW"/>
</dbReference>
<dbReference type="InterPro" id="IPR000571">
    <property type="entry name" value="Znf_CCCH"/>
</dbReference>
<feature type="coiled-coil region" evidence="8">
    <location>
        <begin position="319"/>
        <end position="346"/>
    </location>
</feature>
<evidence type="ECO:0000256" key="6">
    <source>
        <dbReference type="ARBA" id="ARBA00033781"/>
    </source>
</evidence>
<evidence type="ECO:0000313" key="11">
    <source>
        <dbReference type="EMBL" id="TIA57008.1"/>
    </source>
</evidence>
<evidence type="ECO:0000256" key="8">
    <source>
        <dbReference type="SAM" id="Coils"/>
    </source>
</evidence>
<reference evidence="11 12" key="1">
    <citation type="submission" date="2018-10" db="EMBL/GenBank/DDBJ databases">
        <title>Fifty Aureobasidium pullulans genomes reveal a recombining polyextremotolerant generalist.</title>
        <authorList>
            <person name="Gostincar C."/>
            <person name="Turk M."/>
            <person name="Zajc J."/>
            <person name="Gunde-Cimerman N."/>
        </authorList>
    </citation>
    <scope>NUCLEOTIDE SEQUENCE [LARGE SCALE GENOMIC DNA]</scope>
    <source>
        <strain evidence="11 12">EXF-3380</strain>
    </source>
</reference>
<dbReference type="Pfam" id="PF00642">
    <property type="entry name" value="zf-CCCH"/>
    <property type="match status" value="1"/>
</dbReference>